<accession>A0A4Z0H4R4</accession>
<gene>
    <name evidence="2" type="ORF">E4663_07250</name>
</gene>
<dbReference type="EMBL" id="SRJC01000001">
    <property type="protein sequence ID" value="TGB04779.1"/>
    <property type="molecule type" value="Genomic_DNA"/>
</dbReference>
<dbReference type="STRING" id="192814.GCA_900166575_01807"/>
<evidence type="ECO:0000313" key="2">
    <source>
        <dbReference type="EMBL" id="TGB04779.1"/>
    </source>
</evidence>
<evidence type="ECO:0000256" key="1">
    <source>
        <dbReference type="SAM" id="MobiDB-lite"/>
    </source>
</evidence>
<dbReference type="AlphaFoldDB" id="A0A4Z0H4R4"/>
<keyword evidence="3" id="KW-1185">Reference proteome</keyword>
<sequence>MSWKAVEMQVALPRVQDAGKLQEQIAQRNPTLQHFVSQRQEQIDRKKRTSIMQQENVEEALVHEKGDGRERSKEGKAGHQDETIDHPYLGKRIDFSG</sequence>
<evidence type="ECO:0000313" key="3">
    <source>
        <dbReference type="Proteomes" id="UP000297982"/>
    </source>
</evidence>
<name>A0A4Z0H4R4_9BACI</name>
<comment type="caution">
    <text evidence="2">The sequence shown here is derived from an EMBL/GenBank/DDBJ whole genome shotgun (WGS) entry which is preliminary data.</text>
</comment>
<dbReference type="RefSeq" id="WP_135327108.1">
    <property type="nucleotide sequence ID" value="NZ_SRJC01000001.1"/>
</dbReference>
<proteinExistence type="predicted"/>
<protein>
    <submittedName>
        <fullName evidence="2">Uncharacterized protein</fullName>
    </submittedName>
</protein>
<feature type="compositionally biased region" description="Basic and acidic residues" evidence="1">
    <location>
        <begin position="60"/>
        <end position="85"/>
    </location>
</feature>
<feature type="region of interest" description="Disordered" evidence="1">
    <location>
        <begin position="32"/>
        <end position="97"/>
    </location>
</feature>
<reference evidence="2 3" key="1">
    <citation type="journal article" date="2003" name="Int. J. Syst. Evol. Microbiol.">
        <title>Halobacillus salinus sp. nov., isolated from a salt lake on the coast of the East Sea in Korea.</title>
        <authorList>
            <person name="Yoon J.H."/>
            <person name="Kang K.H."/>
            <person name="Park Y.H."/>
        </authorList>
    </citation>
    <scope>NUCLEOTIDE SEQUENCE [LARGE SCALE GENOMIC DNA]</scope>
    <source>
        <strain evidence="2 3">HSL-3</strain>
    </source>
</reference>
<dbReference type="Proteomes" id="UP000297982">
    <property type="component" value="Unassembled WGS sequence"/>
</dbReference>
<organism evidence="2 3">
    <name type="scientific">Halobacillus salinus</name>
    <dbReference type="NCBI Taxonomy" id="192814"/>
    <lineage>
        <taxon>Bacteria</taxon>
        <taxon>Bacillati</taxon>
        <taxon>Bacillota</taxon>
        <taxon>Bacilli</taxon>
        <taxon>Bacillales</taxon>
        <taxon>Bacillaceae</taxon>
        <taxon>Halobacillus</taxon>
    </lineage>
</organism>